<name>A0A6N2N072_SALVM</name>
<organism evidence="1">
    <name type="scientific">Salix viminalis</name>
    <name type="common">Common osier</name>
    <name type="synonym">Basket willow</name>
    <dbReference type="NCBI Taxonomy" id="40686"/>
    <lineage>
        <taxon>Eukaryota</taxon>
        <taxon>Viridiplantae</taxon>
        <taxon>Streptophyta</taxon>
        <taxon>Embryophyta</taxon>
        <taxon>Tracheophyta</taxon>
        <taxon>Spermatophyta</taxon>
        <taxon>Magnoliopsida</taxon>
        <taxon>eudicotyledons</taxon>
        <taxon>Gunneridae</taxon>
        <taxon>Pentapetalae</taxon>
        <taxon>rosids</taxon>
        <taxon>fabids</taxon>
        <taxon>Malpighiales</taxon>
        <taxon>Salicaceae</taxon>
        <taxon>Saliceae</taxon>
        <taxon>Salix</taxon>
    </lineage>
</organism>
<accession>A0A6N2N072</accession>
<dbReference type="AlphaFoldDB" id="A0A6N2N072"/>
<protein>
    <submittedName>
        <fullName evidence="1">Uncharacterized protein</fullName>
    </submittedName>
</protein>
<sequence>MGICRRLRAASVAENDNAMKRTEIKQLKLAIVVIIQGLTRLIKGKIYRIVGRTLQINSPGQRDSGNCWQARKRSKVSLGARHRRQARKWWQRRLCGGLWRQWWQCWFRKIRQGR</sequence>
<dbReference type="EMBL" id="CAADRP010001885">
    <property type="protein sequence ID" value="VFU55299.1"/>
    <property type="molecule type" value="Genomic_DNA"/>
</dbReference>
<reference evidence="1" key="1">
    <citation type="submission" date="2019-03" db="EMBL/GenBank/DDBJ databases">
        <authorList>
            <person name="Mank J."/>
            <person name="Almeida P."/>
        </authorList>
    </citation>
    <scope>NUCLEOTIDE SEQUENCE</scope>
    <source>
        <strain evidence="1">78183</strain>
    </source>
</reference>
<gene>
    <name evidence="1" type="ORF">SVIM_LOCUS392577</name>
</gene>
<evidence type="ECO:0000313" key="1">
    <source>
        <dbReference type="EMBL" id="VFU55299.1"/>
    </source>
</evidence>
<proteinExistence type="predicted"/>